<evidence type="ECO:0000256" key="1">
    <source>
        <dbReference type="SAM" id="MobiDB-lite"/>
    </source>
</evidence>
<proteinExistence type="predicted"/>
<keyword evidence="3" id="KW-1185">Reference proteome</keyword>
<feature type="compositionally biased region" description="Basic residues" evidence="1">
    <location>
        <begin position="10"/>
        <end position="20"/>
    </location>
</feature>
<accession>A0A4C1UXJ9</accession>
<dbReference type="Proteomes" id="UP000299102">
    <property type="component" value="Unassembled WGS sequence"/>
</dbReference>
<sequence>MERSYDGRRARCSGRRRRGAPPRRVVNWVGVITADGHRGAPGRRAYVNPTPARLPARRPFVYESASPYRSDRRLVRDRSAGRMRHAAAYDLLVRCSYSASAQFHTPTGRKAVVCATVEMMIISR</sequence>
<gene>
    <name evidence="2" type="ORF">EVAR_75951_1</name>
</gene>
<name>A0A4C1UXJ9_EUMVA</name>
<reference evidence="2 3" key="1">
    <citation type="journal article" date="2019" name="Commun. Biol.">
        <title>The bagworm genome reveals a unique fibroin gene that provides high tensile strength.</title>
        <authorList>
            <person name="Kono N."/>
            <person name="Nakamura H."/>
            <person name="Ohtoshi R."/>
            <person name="Tomita M."/>
            <person name="Numata K."/>
            <person name="Arakawa K."/>
        </authorList>
    </citation>
    <scope>NUCLEOTIDE SEQUENCE [LARGE SCALE GENOMIC DNA]</scope>
</reference>
<comment type="caution">
    <text evidence="2">The sequence shown here is derived from an EMBL/GenBank/DDBJ whole genome shotgun (WGS) entry which is preliminary data.</text>
</comment>
<protein>
    <submittedName>
        <fullName evidence="2">Uncharacterized protein</fullName>
    </submittedName>
</protein>
<organism evidence="2 3">
    <name type="scientific">Eumeta variegata</name>
    <name type="common">Bagworm moth</name>
    <name type="synonym">Eumeta japonica</name>
    <dbReference type="NCBI Taxonomy" id="151549"/>
    <lineage>
        <taxon>Eukaryota</taxon>
        <taxon>Metazoa</taxon>
        <taxon>Ecdysozoa</taxon>
        <taxon>Arthropoda</taxon>
        <taxon>Hexapoda</taxon>
        <taxon>Insecta</taxon>
        <taxon>Pterygota</taxon>
        <taxon>Neoptera</taxon>
        <taxon>Endopterygota</taxon>
        <taxon>Lepidoptera</taxon>
        <taxon>Glossata</taxon>
        <taxon>Ditrysia</taxon>
        <taxon>Tineoidea</taxon>
        <taxon>Psychidae</taxon>
        <taxon>Oiketicinae</taxon>
        <taxon>Eumeta</taxon>
    </lineage>
</organism>
<evidence type="ECO:0000313" key="2">
    <source>
        <dbReference type="EMBL" id="GBP30727.1"/>
    </source>
</evidence>
<evidence type="ECO:0000313" key="3">
    <source>
        <dbReference type="Proteomes" id="UP000299102"/>
    </source>
</evidence>
<dbReference type="EMBL" id="BGZK01000236">
    <property type="protein sequence ID" value="GBP30727.1"/>
    <property type="molecule type" value="Genomic_DNA"/>
</dbReference>
<dbReference type="AlphaFoldDB" id="A0A4C1UXJ9"/>
<feature type="region of interest" description="Disordered" evidence="1">
    <location>
        <begin position="1"/>
        <end position="20"/>
    </location>
</feature>